<feature type="binding site" evidence="5">
    <location>
        <position position="289"/>
    </location>
    <ligand>
        <name>S-adenosyl-L-methionine</name>
        <dbReference type="ChEBI" id="CHEBI:59789"/>
    </ligand>
</feature>
<dbReference type="Pfam" id="PF21148">
    <property type="entry name" value="NSUN5_fdxn-like"/>
    <property type="match status" value="1"/>
</dbReference>
<comment type="similarity">
    <text evidence="5">Belongs to the class I-like SAM-binding methyltransferase superfamily. RsmB/NOP family.</text>
</comment>
<dbReference type="InterPro" id="IPR023267">
    <property type="entry name" value="RCMT"/>
</dbReference>
<dbReference type="InterPro" id="IPR029063">
    <property type="entry name" value="SAM-dependent_MTases_sf"/>
</dbReference>
<dbReference type="OrthoDB" id="417697at2759"/>
<evidence type="ECO:0000259" key="7">
    <source>
        <dbReference type="PROSITE" id="PS51686"/>
    </source>
</evidence>
<evidence type="ECO:0000256" key="2">
    <source>
        <dbReference type="ARBA" id="ARBA00022679"/>
    </source>
</evidence>
<dbReference type="STRING" id="6277.A0A498SLU0"/>
<evidence type="ECO:0000256" key="4">
    <source>
        <dbReference type="ARBA" id="ARBA00022884"/>
    </source>
</evidence>
<dbReference type="GO" id="GO:0005730">
    <property type="term" value="C:nucleolus"/>
    <property type="evidence" value="ECO:0007669"/>
    <property type="project" value="TreeGrafter"/>
</dbReference>
<feature type="compositionally biased region" description="Basic and acidic residues" evidence="6">
    <location>
        <begin position="509"/>
        <end position="522"/>
    </location>
</feature>
<dbReference type="InterPro" id="IPR049560">
    <property type="entry name" value="MeTrfase_RsmB-F_NOP2_cat"/>
</dbReference>
<evidence type="ECO:0000256" key="5">
    <source>
        <dbReference type="PROSITE-ProRule" id="PRU01023"/>
    </source>
</evidence>
<protein>
    <recommendedName>
        <fullName evidence="7">SAM-dependent MTase RsmB/NOP-type domain-containing protein</fullName>
    </recommendedName>
</protein>
<dbReference type="InterPro" id="IPR001678">
    <property type="entry name" value="MeTrfase_RsmB-F_NOP2_dom"/>
</dbReference>
<reference evidence="8 9" key="1">
    <citation type="submission" date="2018-08" db="EMBL/GenBank/DDBJ databases">
        <authorList>
            <person name="Laetsch R D."/>
            <person name="Stevens L."/>
            <person name="Kumar S."/>
            <person name="Blaxter L. M."/>
        </authorList>
    </citation>
    <scope>NUCLEOTIDE SEQUENCE [LARGE SCALE GENOMIC DNA]</scope>
</reference>
<evidence type="ECO:0000256" key="3">
    <source>
        <dbReference type="ARBA" id="ARBA00022691"/>
    </source>
</evidence>
<proteinExistence type="inferred from homology"/>
<dbReference type="PROSITE" id="PS51686">
    <property type="entry name" value="SAM_MT_RSMB_NOP"/>
    <property type="match status" value="1"/>
</dbReference>
<dbReference type="InterPro" id="IPR048889">
    <property type="entry name" value="NSUN5_RCM1_N"/>
</dbReference>
<keyword evidence="4 5" id="KW-0694">RNA-binding</keyword>
<dbReference type="PRINTS" id="PR02008">
    <property type="entry name" value="RCMTFAMILY"/>
</dbReference>
<dbReference type="Gene3D" id="3.40.50.150">
    <property type="entry name" value="Vaccinia Virus protein VP39"/>
    <property type="match status" value="1"/>
</dbReference>
<dbReference type="GO" id="GO:0008173">
    <property type="term" value="F:RNA methyltransferase activity"/>
    <property type="evidence" value="ECO:0007669"/>
    <property type="project" value="InterPro"/>
</dbReference>
<dbReference type="PANTHER" id="PTHR22807:SF4">
    <property type="entry name" value="28S RRNA (CYTOSINE-C(5))-METHYLTRANSFERASE"/>
    <property type="match status" value="1"/>
</dbReference>
<dbReference type="SUPFAM" id="SSF53335">
    <property type="entry name" value="S-adenosyl-L-methionine-dependent methyltransferases"/>
    <property type="match status" value="1"/>
</dbReference>
<feature type="compositionally biased region" description="Polar residues" evidence="6">
    <location>
        <begin position="498"/>
        <end position="507"/>
    </location>
</feature>
<evidence type="ECO:0000256" key="1">
    <source>
        <dbReference type="ARBA" id="ARBA00022603"/>
    </source>
</evidence>
<keyword evidence="9" id="KW-1185">Reference proteome</keyword>
<dbReference type="Proteomes" id="UP000276991">
    <property type="component" value="Unassembled WGS sequence"/>
</dbReference>
<dbReference type="GO" id="GO:0070475">
    <property type="term" value="P:rRNA base methylation"/>
    <property type="evidence" value="ECO:0007669"/>
    <property type="project" value="TreeGrafter"/>
</dbReference>
<feature type="domain" description="SAM-dependent MTase RsmB/NOP-type" evidence="7">
    <location>
        <begin position="124"/>
        <end position="432"/>
    </location>
</feature>
<gene>
    <name evidence="8" type="ORF">NAV_LOCUS5737</name>
</gene>
<sequence length="533" mass="61321">MFDLYTEAGKVVQKALNKEKNVRTAVYTSKFKNKKQLLRLCCQTLHFRSCLDRILEVTELHDLLKELHFNRYLLYVLLYDHIFGQGLGKTRKAYSNAILKRAAYIDQQLETVKDMIEETKEHVAQSSRVIKNPRYARVNILKWSFDEALQALRDEGWIISSLEPQEDDEWYKTAVGSMLENQVYIDCHVNELLLFPANTDFHQHWMVTGGYILLQDKASCLSSMILNPKAGTYIFDICAAPGMKTAHLAALVRNEGKIWAIDKANYRIETLRTMIKKAGVVNVDVCCKDFLRLDVTDNKFNKVRYALLDPPCSGSGIVKRMDQLINEEEKISTNRLGSLSNLQAMLLKHAMALPNLRKIVYSTCSIHEEENEQVIEEILNDEFLRRQFKLIKAMPEWPHRGKANYSFGDKCLRALPEIDLTNGFFVAVFKRRNCNSTGKQGICYLKEMVCVLCILPPILLAIYIKFIQPIILRLLPESWRNTFDSLLYPTCPIRTASAQDTSTTSNKAPDVHDREIQERVDYDNCPGNSKKDE</sequence>
<evidence type="ECO:0000256" key="6">
    <source>
        <dbReference type="SAM" id="MobiDB-lite"/>
    </source>
</evidence>
<feature type="binding site" evidence="5">
    <location>
        <position position="309"/>
    </location>
    <ligand>
        <name>S-adenosyl-L-methionine</name>
        <dbReference type="ChEBI" id="CHEBI:59789"/>
    </ligand>
</feature>
<comment type="caution">
    <text evidence="5">Lacks conserved residue(s) required for the propagation of feature annotation.</text>
</comment>
<keyword evidence="1 5" id="KW-0489">Methyltransferase</keyword>
<dbReference type="Gene3D" id="3.30.70.1170">
    <property type="entry name" value="Sun protein, domain 3"/>
    <property type="match status" value="1"/>
</dbReference>
<dbReference type="GO" id="GO:0003723">
    <property type="term" value="F:RNA binding"/>
    <property type="evidence" value="ECO:0007669"/>
    <property type="project" value="UniProtKB-UniRule"/>
</dbReference>
<dbReference type="Pfam" id="PF21153">
    <property type="entry name" value="NSUN5_N"/>
    <property type="match status" value="1"/>
</dbReference>
<feature type="region of interest" description="Disordered" evidence="6">
    <location>
        <begin position="498"/>
        <end position="533"/>
    </location>
</feature>
<accession>A0A498SLU0</accession>
<dbReference type="AlphaFoldDB" id="A0A498SLU0"/>
<evidence type="ECO:0000313" key="8">
    <source>
        <dbReference type="EMBL" id="VBB30946.1"/>
    </source>
</evidence>
<dbReference type="CDD" id="cd02440">
    <property type="entry name" value="AdoMet_MTases"/>
    <property type="match status" value="1"/>
</dbReference>
<evidence type="ECO:0000313" key="9">
    <source>
        <dbReference type="Proteomes" id="UP000276991"/>
    </source>
</evidence>
<keyword evidence="2 5" id="KW-0808">Transferase</keyword>
<feature type="binding site" evidence="5">
    <location>
        <position position="262"/>
    </location>
    <ligand>
        <name>S-adenosyl-L-methionine</name>
        <dbReference type="ChEBI" id="CHEBI:59789"/>
    </ligand>
</feature>
<dbReference type="Pfam" id="PF01189">
    <property type="entry name" value="Methyltr_RsmB-F"/>
    <property type="match status" value="1"/>
</dbReference>
<dbReference type="EMBL" id="UPTC01001048">
    <property type="protein sequence ID" value="VBB30946.1"/>
    <property type="molecule type" value="Genomic_DNA"/>
</dbReference>
<organism evidence="8 9">
    <name type="scientific">Acanthocheilonema viteae</name>
    <name type="common">Filarial nematode worm</name>
    <name type="synonym">Dipetalonema viteae</name>
    <dbReference type="NCBI Taxonomy" id="6277"/>
    <lineage>
        <taxon>Eukaryota</taxon>
        <taxon>Metazoa</taxon>
        <taxon>Ecdysozoa</taxon>
        <taxon>Nematoda</taxon>
        <taxon>Chromadorea</taxon>
        <taxon>Rhabditida</taxon>
        <taxon>Spirurina</taxon>
        <taxon>Spiruromorpha</taxon>
        <taxon>Filarioidea</taxon>
        <taxon>Onchocercidae</taxon>
        <taxon>Acanthocheilonema</taxon>
    </lineage>
</organism>
<dbReference type="InterPro" id="IPR049561">
    <property type="entry name" value="NSUN5_7_fdxn-like"/>
</dbReference>
<dbReference type="PANTHER" id="PTHR22807">
    <property type="entry name" value="NOP2 YEAST -RELATED NOL1/NOP2/FMU SUN DOMAIN-CONTAINING"/>
    <property type="match status" value="1"/>
</dbReference>
<name>A0A498SLU0_ACAVI</name>
<feature type="active site" description="Nucleophile" evidence="5">
    <location>
        <position position="364"/>
    </location>
</feature>
<keyword evidence="3 5" id="KW-0949">S-adenosyl-L-methionine</keyword>